<comment type="caution">
    <text evidence="7">The sequence shown here is derived from an EMBL/GenBank/DDBJ whole genome shotgun (WGS) entry which is preliminary data.</text>
</comment>
<evidence type="ECO:0000256" key="2">
    <source>
        <dbReference type="ARBA" id="ARBA00022884"/>
    </source>
</evidence>
<proteinExistence type="inferred from homology"/>
<keyword evidence="8" id="KW-1185">Reference proteome</keyword>
<comment type="function">
    <text evidence="4">Contacts the emerging nascent chain on the ribosome.</text>
</comment>
<evidence type="ECO:0000259" key="6">
    <source>
        <dbReference type="PROSITE" id="PS51151"/>
    </source>
</evidence>
<dbReference type="PROSITE" id="PS51151">
    <property type="entry name" value="NAC_AB"/>
    <property type="match status" value="1"/>
</dbReference>
<evidence type="ECO:0000313" key="8">
    <source>
        <dbReference type="Proteomes" id="UP000070263"/>
    </source>
</evidence>
<dbReference type="EMBL" id="LHYE01000007">
    <property type="protein sequence ID" value="KXB07534.1"/>
    <property type="molecule type" value="Genomic_DNA"/>
</dbReference>
<evidence type="ECO:0000256" key="1">
    <source>
        <dbReference type="ARBA" id="ARBA00022448"/>
    </source>
</evidence>
<dbReference type="Gene3D" id="1.10.8.10">
    <property type="entry name" value="DNA helicase RuvA subunit, C-terminal domain"/>
    <property type="match status" value="1"/>
</dbReference>
<evidence type="ECO:0000313" key="7">
    <source>
        <dbReference type="EMBL" id="KXB07534.1"/>
    </source>
</evidence>
<sequence>MFGRGGFDSKQLKKMMKQMGIEMEELSGVEEAVIKLSDKELVFKNPQVQVTEAQGQKTYQVIGEAQEEELGLEISEEDVEMVMEQADVDEETARKALEETEGNIAKSVVNLEKS</sequence>
<evidence type="ECO:0000256" key="3">
    <source>
        <dbReference type="ARBA" id="ARBA00022927"/>
    </source>
</evidence>
<keyword evidence="3 4" id="KW-0653">Protein transport</keyword>
<dbReference type="CDD" id="cd22054">
    <property type="entry name" value="NAC_NACA"/>
    <property type="match status" value="1"/>
</dbReference>
<keyword evidence="2 4" id="KW-0694">RNA-binding</keyword>
<dbReference type="GO" id="GO:0015031">
    <property type="term" value="P:protein transport"/>
    <property type="evidence" value="ECO:0007669"/>
    <property type="project" value="UniProtKB-UniRule"/>
</dbReference>
<dbReference type="Gene3D" id="2.20.70.30">
    <property type="entry name" value="Nascent polypeptide-associated complex domain"/>
    <property type="match status" value="1"/>
</dbReference>
<evidence type="ECO:0000256" key="4">
    <source>
        <dbReference type="HAMAP-Rule" id="MF_00814"/>
    </source>
</evidence>
<dbReference type="Pfam" id="PF01849">
    <property type="entry name" value="NAC"/>
    <property type="match status" value="1"/>
</dbReference>
<organism evidence="7 8">
    <name type="scientific">candidate division MSBL1 archaeon SCGC-AAA382A20</name>
    <dbReference type="NCBI Taxonomy" id="1698280"/>
    <lineage>
        <taxon>Archaea</taxon>
        <taxon>Methanobacteriati</taxon>
        <taxon>Methanobacteriota</taxon>
        <taxon>candidate division MSBL1</taxon>
    </lineage>
</organism>
<name>A0A133VM55_9EURY</name>
<comment type="subunit">
    <text evidence="4">Homodimer. Interacts with the ribosome. Binds ribosomal RNA.</text>
</comment>
<dbReference type="HAMAP" id="MF_00814">
    <property type="entry name" value="NAC_arch"/>
    <property type="match status" value="1"/>
</dbReference>
<dbReference type="InterPro" id="IPR038187">
    <property type="entry name" value="NAC_A/B_dom_sf"/>
</dbReference>
<evidence type="ECO:0000256" key="5">
    <source>
        <dbReference type="NCBIfam" id="TIGR00264"/>
    </source>
</evidence>
<dbReference type="InterPro" id="IPR009060">
    <property type="entry name" value="UBA-like_sf"/>
</dbReference>
<accession>A0A133VM55</accession>
<dbReference type="InterPro" id="IPR002715">
    <property type="entry name" value="Nas_poly-pep-assoc_cplx_dom"/>
</dbReference>
<dbReference type="PATRIC" id="fig|1698280.3.peg.1092"/>
<comment type="similarity">
    <text evidence="4">Belongs to the NAC-alpha family.</text>
</comment>
<dbReference type="InterPro" id="IPR044034">
    <property type="entry name" value="NAC-like_UBA"/>
</dbReference>
<reference evidence="7 8" key="1">
    <citation type="journal article" date="2016" name="Sci. Rep.">
        <title>Metabolic traits of an uncultured archaeal lineage -MSBL1- from brine pools of the Red Sea.</title>
        <authorList>
            <person name="Mwirichia R."/>
            <person name="Alam I."/>
            <person name="Rashid M."/>
            <person name="Vinu M."/>
            <person name="Ba-Alawi W."/>
            <person name="Anthony Kamau A."/>
            <person name="Kamanda Ngugi D."/>
            <person name="Goker M."/>
            <person name="Klenk H.P."/>
            <person name="Bajic V."/>
            <person name="Stingl U."/>
        </authorList>
    </citation>
    <scope>NUCLEOTIDE SEQUENCE [LARGE SCALE GENOMIC DNA]</scope>
    <source>
        <strain evidence="7">SCGC-AAA382A20</strain>
    </source>
</reference>
<dbReference type="InterPro" id="IPR005231">
    <property type="entry name" value="NAC_arc"/>
</dbReference>
<feature type="domain" description="NAC-A/B" evidence="6">
    <location>
        <begin position="6"/>
        <end position="74"/>
    </location>
</feature>
<dbReference type="NCBIfam" id="TIGR00264">
    <property type="entry name" value="archaeal-type nascent polypeptide-associated complex protein"/>
    <property type="match status" value="1"/>
</dbReference>
<gene>
    <name evidence="4" type="primary">nac</name>
    <name evidence="7" type="ORF">AKJ51_01200</name>
</gene>
<keyword evidence="1 4" id="KW-0813">Transport</keyword>
<dbReference type="Pfam" id="PF19026">
    <property type="entry name" value="UBA_HYPK"/>
    <property type="match status" value="1"/>
</dbReference>
<dbReference type="SMART" id="SM01407">
    <property type="entry name" value="NAC"/>
    <property type="match status" value="1"/>
</dbReference>
<dbReference type="SUPFAM" id="SSF46934">
    <property type="entry name" value="UBA-like"/>
    <property type="match status" value="1"/>
</dbReference>
<dbReference type="CDD" id="cd14359">
    <property type="entry name" value="UBA_AeNAC"/>
    <property type="match status" value="1"/>
</dbReference>
<dbReference type="AlphaFoldDB" id="A0A133VM55"/>
<dbReference type="Proteomes" id="UP000070263">
    <property type="component" value="Unassembled WGS sequence"/>
</dbReference>
<protein>
    <recommendedName>
        <fullName evidence="4 5">Nascent polypeptide-associated complex protein</fullName>
    </recommendedName>
</protein>
<dbReference type="GO" id="GO:0003723">
    <property type="term" value="F:RNA binding"/>
    <property type="evidence" value="ECO:0007669"/>
    <property type="project" value="UniProtKB-UniRule"/>
</dbReference>